<name>A0ABU6TEC9_9FABA</name>
<comment type="caution">
    <text evidence="2">The sequence shown here is derived from an EMBL/GenBank/DDBJ whole genome shotgun (WGS) entry which is preliminary data.</text>
</comment>
<gene>
    <name evidence="2" type="ORF">PIB30_037259</name>
</gene>
<evidence type="ECO:0000256" key="1">
    <source>
        <dbReference type="SAM" id="MobiDB-lite"/>
    </source>
</evidence>
<feature type="compositionally biased region" description="Basic and acidic residues" evidence="1">
    <location>
        <begin position="94"/>
        <end position="112"/>
    </location>
</feature>
<protein>
    <submittedName>
        <fullName evidence="2">Uncharacterized protein</fullName>
    </submittedName>
</protein>
<evidence type="ECO:0000313" key="3">
    <source>
        <dbReference type="Proteomes" id="UP001341840"/>
    </source>
</evidence>
<keyword evidence="3" id="KW-1185">Reference proteome</keyword>
<proteinExistence type="predicted"/>
<accession>A0ABU6TEC9</accession>
<feature type="region of interest" description="Disordered" evidence="1">
    <location>
        <begin position="84"/>
        <end position="125"/>
    </location>
</feature>
<organism evidence="2 3">
    <name type="scientific">Stylosanthes scabra</name>
    <dbReference type="NCBI Taxonomy" id="79078"/>
    <lineage>
        <taxon>Eukaryota</taxon>
        <taxon>Viridiplantae</taxon>
        <taxon>Streptophyta</taxon>
        <taxon>Embryophyta</taxon>
        <taxon>Tracheophyta</taxon>
        <taxon>Spermatophyta</taxon>
        <taxon>Magnoliopsida</taxon>
        <taxon>eudicotyledons</taxon>
        <taxon>Gunneridae</taxon>
        <taxon>Pentapetalae</taxon>
        <taxon>rosids</taxon>
        <taxon>fabids</taxon>
        <taxon>Fabales</taxon>
        <taxon>Fabaceae</taxon>
        <taxon>Papilionoideae</taxon>
        <taxon>50 kb inversion clade</taxon>
        <taxon>dalbergioids sensu lato</taxon>
        <taxon>Dalbergieae</taxon>
        <taxon>Pterocarpus clade</taxon>
        <taxon>Stylosanthes</taxon>
    </lineage>
</organism>
<sequence>MQIHSQQARVMDATCQSSPLETTRLGNRSKEFKSFHLLKHVSKIASTIKTVPFCKRTSIFHFHKKNQMRETHFSTHHFETELINPGRTSNHISSPDKHQSRTLHFETEKEEAQTNSKTHSRRSKTVKAELEKFMEKIVSNILLSPENSMRMDVVTEVNEIRLIKPGAALRSPFTQLDSTDLKTN</sequence>
<reference evidence="2 3" key="1">
    <citation type="journal article" date="2023" name="Plants (Basel)">
        <title>Bridging the Gap: Combining Genomics and Transcriptomics Approaches to Understand Stylosanthes scabra, an Orphan Legume from the Brazilian Caatinga.</title>
        <authorList>
            <person name="Ferreira-Neto J.R.C."/>
            <person name="da Silva M.D."/>
            <person name="Binneck E."/>
            <person name="de Melo N.F."/>
            <person name="da Silva R.H."/>
            <person name="de Melo A.L.T.M."/>
            <person name="Pandolfi V."/>
            <person name="Bustamante F.O."/>
            <person name="Brasileiro-Vidal A.C."/>
            <person name="Benko-Iseppon A.M."/>
        </authorList>
    </citation>
    <scope>NUCLEOTIDE SEQUENCE [LARGE SCALE GENOMIC DNA]</scope>
    <source>
        <tissue evidence="2">Leaves</tissue>
    </source>
</reference>
<dbReference type="EMBL" id="JASCZI010090807">
    <property type="protein sequence ID" value="MED6146719.1"/>
    <property type="molecule type" value="Genomic_DNA"/>
</dbReference>
<dbReference type="Proteomes" id="UP001341840">
    <property type="component" value="Unassembled WGS sequence"/>
</dbReference>
<evidence type="ECO:0000313" key="2">
    <source>
        <dbReference type="EMBL" id="MED6146719.1"/>
    </source>
</evidence>